<dbReference type="Gene3D" id="3.40.190.290">
    <property type="match status" value="1"/>
</dbReference>
<gene>
    <name evidence="6" type="ORF">C5L23_001626</name>
</gene>
<protein>
    <recommendedName>
        <fullName evidence="5">HTH lysR-type domain-containing protein</fullName>
    </recommendedName>
</protein>
<dbReference type="InterPro" id="IPR036388">
    <property type="entry name" value="WH-like_DNA-bd_sf"/>
</dbReference>
<evidence type="ECO:0000259" key="5">
    <source>
        <dbReference type="PROSITE" id="PS50931"/>
    </source>
</evidence>
<dbReference type="SUPFAM" id="SSF46785">
    <property type="entry name" value="Winged helix' DNA-binding domain"/>
    <property type="match status" value="1"/>
</dbReference>
<dbReference type="PANTHER" id="PTHR30126:SF40">
    <property type="entry name" value="HTH-TYPE TRANSCRIPTIONAL REGULATOR GLTR"/>
    <property type="match status" value="1"/>
</dbReference>
<dbReference type="GO" id="GO:0003700">
    <property type="term" value="F:DNA-binding transcription factor activity"/>
    <property type="evidence" value="ECO:0007669"/>
    <property type="project" value="InterPro"/>
</dbReference>
<dbReference type="Pfam" id="PF00126">
    <property type="entry name" value="HTH_1"/>
    <property type="match status" value="1"/>
</dbReference>
<dbReference type="AlphaFoldDB" id="A0A4R5NBS8"/>
<evidence type="ECO:0000313" key="7">
    <source>
        <dbReference type="Proteomes" id="UP000295681"/>
    </source>
</evidence>
<keyword evidence="2" id="KW-0805">Transcription regulation</keyword>
<dbReference type="PRINTS" id="PR00039">
    <property type="entry name" value="HTHLYSR"/>
</dbReference>
<organism evidence="6 7">
    <name type="scientific">Leuconostoc fallax</name>
    <dbReference type="NCBI Taxonomy" id="1251"/>
    <lineage>
        <taxon>Bacteria</taxon>
        <taxon>Bacillati</taxon>
        <taxon>Bacillota</taxon>
        <taxon>Bacilli</taxon>
        <taxon>Lactobacillales</taxon>
        <taxon>Lactobacillaceae</taxon>
        <taxon>Leuconostoc</taxon>
    </lineage>
</organism>
<dbReference type="Proteomes" id="UP000295681">
    <property type="component" value="Unassembled WGS sequence"/>
</dbReference>
<reference evidence="6 7" key="1">
    <citation type="journal article" date="2019" name="Appl. Microbiol. Biotechnol.">
        <title>Uncovering carbohydrate metabolism through a genotype-phenotype association study of 56 lactic acid bacteria genomes.</title>
        <authorList>
            <person name="Buron-Moles G."/>
            <person name="Chailyan A."/>
            <person name="Dolejs I."/>
            <person name="Forster J."/>
            <person name="Miks M.H."/>
        </authorList>
    </citation>
    <scope>NUCLEOTIDE SEQUENCE [LARGE SCALE GENOMIC DNA]</scope>
    <source>
        <strain evidence="6 7">ATCC 700006</strain>
    </source>
</reference>
<dbReference type="InterPro" id="IPR005119">
    <property type="entry name" value="LysR_subst-bd"/>
</dbReference>
<keyword evidence="3" id="KW-0238">DNA-binding</keyword>
<dbReference type="Pfam" id="PF03466">
    <property type="entry name" value="LysR_substrate"/>
    <property type="match status" value="1"/>
</dbReference>
<keyword evidence="7" id="KW-1185">Reference proteome</keyword>
<dbReference type="PROSITE" id="PS50931">
    <property type="entry name" value="HTH_LYSR"/>
    <property type="match status" value="1"/>
</dbReference>
<dbReference type="STRING" id="907931.GCA_000165675_01883"/>
<evidence type="ECO:0000256" key="4">
    <source>
        <dbReference type="ARBA" id="ARBA00023163"/>
    </source>
</evidence>
<dbReference type="InterPro" id="IPR036390">
    <property type="entry name" value="WH_DNA-bd_sf"/>
</dbReference>
<accession>A0A4R5NBS8</accession>
<feature type="domain" description="HTH lysR-type" evidence="5">
    <location>
        <begin position="1"/>
        <end position="58"/>
    </location>
</feature>
<proteinExistence type="inferred from homology"/>
<keyword evidence="4" id="KW-0804">Transcription</keyword>
<dbReference type="EMBL" id="PUFI01000002">
    <property type="protein sequence ID" value="TDG70102.1"/>
    <property type="molecule type" value="Genomic_DNA"/>
</dbReference>
<comment type="caution">
    <text evidence="6">The sequence shown here is derived from an EMBL/GenBank/DDBJ whole genome shotgun (WGS) entry which is preliminary data.</text>
</comment>
<comment type="similarity">
    <text evidence="1">Belongs to the LysR transcriptional regulatory family.</text>
</comment>
<dbReference type="GO" id="GO:0000976">
    <property type="term" value="F:transcription cis-regulatory region binding"/>
    <property type="evidence" value="ECO:0007669"/>
    <property type="project" value="TreeGrafter"/>
</dbReference>
<dbReference type="SUPFAM" id="SSF53850">
    <property type="entry name" value="Periplasmic binding protein-like II"/>
    <property type="match status" value="1"/>
</dbReference>
<evidence type="ECO:0000256" key="3">
    <source>
        <dbReference type="ARBA" id="ARBA00023125"/>
    </source>
</evidence>
<name>A0A4R5NBS8_9LACO</name>
<dbReference type="PANTHER" id="PTHR30126">
    <property type="entry name" value="HTH-TYPE TRANSCRIPTIONAL REGULATOR"/>
    <property type="match status" value="1"/>
</dbReference>
<evidence type="ECO:0000313" key="6">
    <source>
        <dbReference type="EMBL" id="TDG70102.1"/>
    </source>
</evidence>
<dbReference type="RefSeq" id="WP_133264128.1">
    <property type="nucleotide sequence ID" value="NZ_PUFI01000002.1"/>
</dbReference>
<dbReference type="FunFam" id="1.10.10.10:FF:000001">
    <property type="entry name" value="LysR family transcriptional regulator"/>
    <property type="match status" value="1"/>
</dbReference>
<dbReference type="Gene3D" id="1.10.10.10">
    <property type="entry name" value="Winged helix-like DNA-binding domain superfamily/Winged helix DNA-binding domain"/>
    <property type="match status" value="1"/>
</dbReference>
<evidence type="ECO:0000256" key="2">
    <source>
        <dbReference type="ARBA" id="ARBA00023015"/>
    </source>
</evidence>
<sequence>MFKLLETFITVFETRNFSKAATQLFISQPTVSVHIHQLESELGTALFTRNGRTEIIPTEQAKQFYPQALTIIDEWAAAQHAITQHNNQRVIFRIAASHTTAISFLPQVLKFLMPKIDTLDIHVEMQNSERVLEDVSQHKIDLGLIEKPITADNVMRQIAMHDQLVLAGYSDQALWLIRETGSGVYHYTQQYFKIHNIVPKHSITVASNDTIIALLQSGIGQSIISEKVLPSNIPSTPLSEEFKRDFYLISPQHTEDQTVRTVLQDIWSHFKP</sequence>
<evidence type="ECO:0000256" key="1">
    <source>
        <dbReference type="ARBA" id="ARBA00009437"/>
    </source>
</evidence>
<dbReference type="InterPro" id="IPR000847">
    <property type="entry name" value="LysR_HTH_N"/>
</dbReference>